<dbReference type="GO" id="GO:0005388">
    <property type="term" value="F:P-type calcium transporter activity"/>
    <property type="evidence" value="ECO:0007669"/>
    <property type="project" value="TreeGrafter"/>
</dbReference>
<feature type="chain" id="PRO_5004930382" evidence="2">
    <location>
        <begin position="23"/>
        <end position="168"/>
    </location>
</feature>
<evidence type="ECO:0000313" key="4">
    <source>
        <dbReference type="Proteomes" id="UP000030645"/>
    </source>
</evidence>
<organism evidence="3 4">
    <name type="scientific">Morus notabilis</name>
    <dbReference type="NCBI Taxonomy" id="981085"/>
    <lineage>
        <taxon>Eukaryota</taxon>
        <taxon>Viridiplantae</taxon>
        <taxon>Streptophyta</taxon>
        <taxon>Embryophyta</taxon>
        <taxon>Tracheophyta</taxon>
        <taxon>Spermatophyta</taxon>
        <taxon>Magnoliopsida</taxon>
        <taxon>eudicotyledons</taxon>
        <taxon>Gunneridae</taxon>
        <taxon>Pentapetalae</taxon>
        <taxon>rosids</taxon>
        <taxon>fabids</taxon>
        <taxon>Rosales</taxon>
        <taxon>Moraceae</taxon>
        <taxon>Moreae</taxon>
        <taxon>Morus</taxon>
    </lineage>
</organism>
<dbReference type="Gene3D" id="1.20.1110.10">
    <property type="entry name" value="Calcium-transporting ATPase, transmembrane domain"/>
    <property type="match status" value="1"/>
</dbReference>
<evidence type="ECO:0000256" key="1">
    <source>
        <dbReference type="ARBA" id="ARBA00022842"/>
    </source>
</evidence>
<dbReference type="PANTHER" id="PTHR24093:SF434">
    <property type="entry name" value="CALCIUM-TRANSPORTING ATPASE 13, PLASMA MEMBRANE-TYPE-RELATED"/>
    <property type="match status" value="1"/>
</dbReference>
<dbReference type="GO" id="GO:0005886">
    <property type="term" value="C:plasma membrane"/>
    <property type="evidence" value="ECO:0007669"/>
    <property type="project" value="TreeGrafter"/>
</dbReference>
<dbReference type="Gene3D" id="3.40.50.1000">
    <property type="entry name" value="HAD superfamily/HAD-like"/>
    <property type="match status" value="2"/>
</dbReference>
<dbReference type="EMBL" id="KE345800">
    <property type="protein sequence ID" value="EXC16761.1"/>
    <property type="molecule type" value="Genomic_DNA"/>
</dbReference>
<name>W9SM37_9ROSA</name>
<evidence type="ECO:0000313" key="3">
    <source>
        <dbReference type="EMBL" id="EXC16761.1"/>
    </source>
</evidence>
<keyword evidence="1" id="KW-0460">Magnesium</keyword>
<dbReference type="AlphaFoldDB" id="W9SM37"/>
<dbReference type="eggNOG" id="KOG0204">
    <property type="taxonomic scope" value="Eukaryota"/>
</dbReference>
<dbReference type="GO" id="GO:0000166">
    <property type="term" value="F:nucleotide binding"/>
    <property type="evidence" value="ECO:0007669"/>
    <property type="project" value="InterPro"/>
</dbReference>
<dbReference type="Proteomes" id="UP000030645">
    <property type="component" value="Unassembled WGS sequence"/>
</dbReference>
<dbReference type="Pfam" id="PF00702">
    <property type="entry name" value="Hydrolase"/>
    <property type="match status" value="1"/>
</dbReference>
<sequence length="168" mass="18545">MKANNAMALKLTACPLIGCATTICIDKTGKITANQMNVCKFWLGKEHVAQDMRSCYYDAFGDAKDLSCVEKMEFEQVIWDMADRRLRNEILIEDGLILLGVMGIHDPCRPGIKEAVWDFHNAGVNIKMITGDNIFTAMAIARECGILGASDDLSSGAVYRRHGVSKLL</sequence>
<dbReference type="PANTHER" id="PTHR24093">
    <property type="entry name" value="CATION TRANSPORTING ATPASE"/>
    <property type="match status" value="1"/>
</dbReference>
<proteinExistence type="predicted"/>
<evidence type="ECO:0000256" key="2">
    <source>
        <dbReference type="SAM" id="SignalP"/>
    </source>
</evidence>
<dbReference type="InterPro" id="IPR036412">
    <property type="entry name" value="HAD-like_sf"/>
</dbReference>
<dbReference type="SUPFAM" id="SSF56784">
    <property type="entry name" value="HAD-like"/>
    <property type="match status" value="1"/>
</dbReference>
<dbReference type="Gene3D" id="3.40.1110.10">
    <property type="entry name" value="Calcium-transporting ATPase, cytoplasmic domain N"/>
    <property type="match status" value="2"/>
</dbReference>
<accession>W9SM37</accession>
<feature type="signal peptide" evidence="2">
    <location>
        <begin position="1"/>
        <end position="22"/>
    </location>
</feature>
<dbReference type="STRING" id="981085.W9SM37"/>
<dbReference type="InterPro" id="IPR023299">
    <property type="entry name" value="ATPase_P-typ_cyto_dom_N"/>
</dbReference>
<keyword evidence="4" id="KW-1185">Reference proteome</keyword>
<keyword evidence="2" id="KW-0732">Signal</keyword>
<dbReference type="InterPro" id="IPR023214">
    <property type="entry name" value="HAD_sf"/>
</dbReference>
<reference evidence="4" key="1">
    <citation type="submission" date="2013-01" db="EMBL/GenBank/DDBJ databases">
        <title>Draft Genome Sequence of a Mulberry Tree, Morus notabilis C.K. Schneid.</title>
        <authorList>
            <person name="He N."/>
            <person name="Zhao S."/>
        </authorList>
    </citation>
    <scope>NUCLEOTIDE SEQUENCE</scope>
</reference>
<gene>
    <name evidence="3" type="ORF">L484_013342</name>
</gene>
<protein>
    <submittedName>
        <fullName evidence="3">Putative calcium-transporting ATPase 13, plasma membrane-type</fullName>
    </submittedName>
</protein>